<reference evidence="2 3" key="1">
    <citation type="journal article" date="2016" name="Front. Microbiol.">
        <title>Genomic Resource of Rice Seed Associated Bacteria.</title>
        <authorList>
            <person name="Midha S."/>
            <person name="Bansal K."/>
            <person name="Sharma S."/>
            <person name="Kumar N."/>
            <person name="Patil P.P."/>
            <person name="Chaudhry V."/>
            <person name="Patil P.B."/>
        </authorList>
    </citation>
    <scope>NUCLEOTIDE SEQUENCE [LARGE SCALE GENOMIC DNA]</scope>
    <source>
        <strain evidence="2 3">NS184</strain>
    </source>
</reference>
<evidence type="ECO:0000256" key="1">
    <source>
        <dbReference type="SAM" id="Phobius"/>
    </source>
</evidence>
<name>A0A175RIL0_9MICO</name>
<evidence type="ECO:0000313" key="3">
    <source>
        <dbReference type="Proteomes" id="UP000078252"/>
    </source>
</evidence>
<keyword evidence="1" id="KW-1133">Transmembrane helix</keyword>
<dbReference type="RefSeq" id="WP_058726597.1">
    <property type="nucleotide sequence ID" value="NZ_LDQC01000079.1"/>
</dbReference>
<organism evidence="2 3">
    <name type="scientific">Curtobacterium luteum</name>
    <dbReference type="NCBI Taxonomy" id="33881"/>
    <lineage>
        <taxon>Bacteria</taxon>
        <taxon>Bacillati</taxon>
        <taxon>Actinomycetota</taxon>
        <taxon>Actinomycetes</taxon>
        <taxon>Micrococcales</taxon>
        <taxon>Microbacteriaceae</taxon>
        <taxon>Curtobacterium</taxon>
    </lineage>
</organism>
<evidence type="ECO:0000313" key="2">
    <source>
        <dbReference type="EMBL" id="KTR03615.1"/>
    </source>
</evidence>
<dbReference type="AlphaFoldDB" id="A0A175RIL0"/>
<gene>
    <name evidence="2" type="ORF">NS184_13395</name>
</gene>
<comment type="caution">
    <text evidence="2">The sequence shown here is derived from an EMBL/GenBank/DDBJ whole genome shotgun (WGS) entry which is preliminary data.</text>
</comment>
<evidence type="ECO:0008006" key="4">
    <source>
        <dbReference type="Google" id="ProtNLM"/>
    </source>
</evidence>
<proteinExistence type="predicted"/>
<feature type="transmembrane region" description="Helical" evidence="1">
    <location>
        <begin position="15"/>
        <end position="34"/>
    </location>
</feature>
<dbReference type="PATRIC" id="fig|33881.3.peg.3093"/>
<feature type="transmembrane region" description="Helical" evidence="1">
    <location>
        <begin position="97"/>
        <end position="115"/>
    </location>
</feature>
<keyword evidence="1" id="KW-0472">Membrane</keyword>
<keyword evidence="1" id="KW-0812">Transmembrane</keyword>
<dbReference type="STRING" id="33881.NS184_13395"/>
<protein>
    <recommendedName>
        <fullName evidence="4">DUF2975 domain-containing protein</fullName>
    </recommendedName>
</protein>
<accession>A0A175RIL0</accession>
<sequence>MTAPVYDPPRGSRSWLPYVFACAIGVVWIGWTYVADLLYSLRVGTITVPLRTASTSDVLQPPGGVGVRADAFSMQVRSADVPGAALAYVRVGDAVEVVAVAALIALVGVVVWRVARGGLFDRSTPRLLDGVVLATVVAGLLPDFVRRMGWNWIVSSLGWDGRLPEPLVEPQFVPVYLGVLVVTCFRFALTASQRMVRDQAGLV</sequence>
<dbReference type="Proteomes" id="UP000078252">
    <property type="component" value="Unassembled WGS sequence"/>
</dbReference>
<feature type="transmembrane region" description="Helical" evidence="1">
    <location>
        <begin position="172"/>
        <end position="189"/>
    </location>
</feature>
<dbReference type="EMBL" id="LDQC01000079">
    <property type="protein sequence ID" value="KTR03615.1"/>
    <property type="molecule type" value="Genomic_DNA"/>
</dbReference>